<dbReference type="Proteomes" id="UP000004994">
    <property type="component" value="Chromosome 2"/>
</dbReference>
<evidence type="ECO:0000313" key="9">
    <source>
        <dbReference type="Proteomes" id="UP000004994"/>
    </source>
</evidence>
<dbReference type="FunCoup" id="A0A3Q7F1I6">
    <property type="interactions" value="76"/>
</dbReference>
<accession>A0A3Q7F1I6</accession>
<evidence type="ECO:0000256" key="6">
    <source>
        <dbReference type="ARBA" id="ARBA00023242"/>
    </source>
</evidence>
<reference evidence="8" key="2">
    <citation type="submission" date="2019-01" db="UniProtKB">
        <authorList>
            <consortium name="EnsemblPlants"/>
        </authorList>
    </citation>
    <scope>IDENTIFICATION</scope>
    <source>
        <strain evidence="8">cv. Heinz 1706</strain>
    </source>
</reference>
<keyword evidence="4" id="KW-0238">DNA-binding</keyword>
<dbReference type="AlphaFoldDB" id="A0A3Q7F1I6"/>
<dbReference type="Gene3D" id="2.40.330.10">
    <property type="entry name" value="DNA-binding pseudobarrel domain"/>
    <property type="match status" value="2"/>
</dbReference>
<dbReference type="PROSITE" id="PS50863">
    <property type="entry name" value="B3"/>
    <property type="match status" value="2"/>
</dbReference>
<reference evidence="8" key="1">
    <citation type="journal article" date="2012" name="Nature">
        <title>The tomato genome sequence provides insights into fleshy fruit evolution.</title>
        <authorList>
            <consortium name="Tomato Genome Consortium"/>
        </authorList>
    </citation>
    <scope>NUCLEOTIDE SEQUENCE [LARGE SCALE GENOMIC DNA]</scope>
    <source>
        <strain evidence="8">cv. Heinz 1706</strain>
    </source>
</reference>
<dbReference type="Gramene" id="Solyc02g065360.3.1">
    <property type="protein sequence ID" value="Solyc02g065360.3.1"/>
    <property type="gene ID" value="Solyc02g065360.3"/>
</dbReference>
<proteinExistence type="inferred from homology"/>
<evidence type="ECO:0000256" key="4">
    <source>
        <dbReference type="ARBA" id="ARBA00023125"/>
    </source>
</evidence>
<dbReference type="SUPFAM" id="SSF101936">
    <property type="entry name" value="DNA-binding pseudobarrel domain"/>
    <property type="match status" value="2"/>
</dbReference>
<dbReference type="STRING" id="4081.A0A3Q7F1I6"/>
<dbReference type="InterPro" id="IPR006968">
    <property type="entry name" value="RUS_fam"/>
</dbReference>
<feature type="domain" description="TF-B3" evidence="7">
    <location>
        <begin position="165"/>
        <end position="261"/>
    </location>
</feature>
<sequence>MVNKFRRQIGKVSSISYTSQPKFCKIIFSPHELCRLRIPKGFASRYCKNILNPVYLEVPNGEVWEVELEHSEGHIWLAEGWKDFSDYYSIRRGNFFMFGYNARSHFNVTIFDFSAAEIEYPPAEIESDDSIDISDVVDKRKEERDEGTADNYQRAKAFKSKNPFIVSFMHPSYVSKPHALYIPLKFARMYLMRNSGNLVLRVPGKGSWSVKCVMLRKDAKVTCGWKAFVLDNKLKYGDVCVFEVINDTKLSLIDVTIFPGISDDRSVLYAFAKGSPPPTKLEKFRQSVSTSLKTSLNFGEEKCNKQQEETTLPFYLPVSVRKSDSHSRYIWDGKDLKLVSVDGNAFSISDFDSNFEDTVHKLVRICVSAIRNFFLPREVSRNYLEYVKWKFVHRVSSSALQVLATQAMLRAIGIGNSRSLPLAAALNWVLKDGLGRLCRCIYTASLASSFDTNLKRVRFCTSVLFSLSIGVELLTPVFPQYFLMLASIANIAKQISLACYLATSTAVHRSFAIADNLGEVSAKGQIQTVCFDNLGLTLAATLNILSANNPRLNIIISTWIQQGFVPSPEEVSKQEGIGLSWSRGREPWSIRIGCLNPRRCTAKLSVMTMQSLNSEDLYFLSPESLTSELKRNQEYGVLLSLREGAETTDVIRGILHASYVRKGIEACGSSSAVLKQWFNLVEDGKRLTEQNLSFLYEQMLSLGWACKNILLSTQEQARYSFIAD</sequence>
<dbReference type="CDD" id="cd10017">
    <property type="entry name" value="B3_DNA"/>
    <property type="match status" value="2"/>
</dbReference>
<dbReference type="Pfam" id="PF02362">
    <property type="entry name" value="B3"/>
    <property type="match status" value="2"/>
</dbReference>
<comment type="similarity">
    <text evidence="2">Belongs to the RUS1 family.</text>
</comment>
<keyword evidence="3" id="KW-0805">Transcription regulation</keyword>
<organism evidence="8">
    <name type="scientific">Solanum lycopersicum</name>
    <name type="common">Tomato</name>
    <name type="synonym">Lycopersicon esculentum</name>
    <dbReference type="NCBI Taxonomy" id="4081"/>
    <lineage>
        <taxon>Eukaryota</taxon>
        <taxon>Viridiplantae</taxon>
        <taxon>Streptophyta</taxon>
        <taxon>Embryophyta</taxon>
        <taxon>Tracheophyta</taxon>
        <taxon>Spermatophyta</taxon>
        <taxon>Magnoliopsida</taxon>
        <taxon>eudicotyledons</taxon>
        <taxon>Gunneridae</taxon>
        <taxon>Pentapetalae</taxon>
        <taxon>asterids</taxon>
        <taxon>lamiids</taxon>
        <taxon>Solanales</taxon>
        <taxon>Solanaceae</taxon>
        <taxon>Solanoideae</taxon>
        <taxon>Solaneae</taxon>
        <taxon>Solanum</taxon>
        <taxon>Solanum subgen. Lycopersicon</taxon>
    </lineage>
</organism>
<dbReference type="GO" id="GO:0003677">
    <property type="term" value="F:DNA binding"/>
    <property type="evidence" value="ECO:0007669"/>
    <property type="project" value="UniProtKB-KW"/>
</dbReference>
<dbReference type="InterPro" id="IPR003340">
    <property type="entry name" value="B3_DNA-bd"/>
</dbReference>
<dbReference type="SMART" id="SM01019">
    <property type="entry name" value="B3"/>
    <property type="match status" value="2"/>
</dbReference>
<comment type="subcellular location">
    <subcellularLocation>
        <location evidence="1">Nucleus</location>
    </subcellularLocation>
</comment>
<dbReference type="InParanoid" id="A0A3Q7F1I6"/>
<evidence type="ECO:0000256" key="5">
    <source>
        <dbReference type="ARBA" id="ARBA00023163"/>
    </source>
</evidence>
<keyword evidence="6" id="KW-0539">Nucleus</keyword>
<dbReference type="PaxDb" id="4081-Solyc02g065360.2.1"/>
<evidence type="ECO:0000259" key="7">
    <source>
        <dbReference type="PROSITE" id="PS50863"/>
    </source>
</evidence>
<dbReference type="Pfam" id="PF04884">
    <property type="entry name" value="UVB_sens_prot"/>
    <property type="match status" value="1"/>
</dbReference>
<evidence type="ECO:0000256" key="2">
    <source>
        <dbReference type="ARBA" id="ARBA00007558"/>
    </source>
</evidence>
<dbReference type="GO" id="GO:0005634">
    <property type="term" value="C:nucleus"/>
    <property type="evidence" value="ECO:0007669"/>
    <property type="project" value="UniProtKB-SubCell"/>
</dbReference>
<feature type="domain" description="TF-B3" evidence="7">
    <location>
        <begin position="35"/>
        <end position="114"/>
    </location>
</feature>
<dbReference type="PANTHER" id="PTHR12770:SF29">
    <property type="entry name" value="PROTEIN ROOT UVB SENSITIVE 4"/>
    <property type="match status" value="1"/>
</dbReference>
<evidence type="ECO:0000256" key="3">
    <source>
        <dbReference type="ARBA" id="ARBA00023015"/>
    </source>
</evidence>
<dbReference type="EnsemblPlants" id="Solyc02g065360.3.1">
    <property type="protein sequence ID" value="Solyc02g065360.3.1"/>
    <property type="gene ID" value="Solyc02g065360.3"/>
</dbReference>
<name>A0A3Q7F1I6_SOLLC</name>
<evidence type="ECO:0000256" key="1">
    <source>
        <dbReference type="ARBA" id="ARBA00004123"/>
    </source>
</evidence>
<keyword evidence="9" id="KW-1185">Reference proteome</keyword>
<dbReference type="InterPro" id="IPR015300">
    <property type="entry name" value="DNA-bd_pseudobarrel_sf"/>
</dbReference>
<protein>
    <recommendedName>
        <fullName evidence="7">TF-B3 domain-containing protein</fullName>
    </recommendedName>
</protein>
<dbReference type="InterPro" id="IPR054549">
    <property type="entry name" value="UVB_sens_RUS_dom"/>
</dbReference>
<evidence type="ECO:0000313" key="8">
    <source>
        <dbReference type="EnsemblPlants" id="Solyc02g065360.3.1"/>
    </source>
</evidence>
<keyword evidence="5" id="KW-0804">Transcription</keyword>
<dbReference type="PANTHER" id="PTHR12770">
    <property type="entry name" value="RUS1 FAMILY PROTEIN C16ORF58"/>
    <property type="match status" value="1"/>
</dbReference>